<comment type="caution">
    <text evidence="2">The sequence shown here is derived from an EMBL/GenBank/DDBJ whole genome shotgun (WGS) entry which is preliminary data.</text>
</comment>
<organism evidence="2 3">
    <name type="scientific">Vibrio scophthalmi</name>
    <dbReference type="NCBI Taxonomy" id="45658"/>
    <lineage>
        <taxon>Bacteria</taxon>
        <taxon>Pseudomonadati</taxon>
        <taxon>Pseudomonadota</taxon>
        <taxon>Gammaproteobacteria</taxon>
        <taxon>Vibrionales</taxon>
        <taxon>Vibrionaceae</taxon>
        <taxon>Vibrio</taxon>
    </lineage>
</organism>
<evidence type="ECO:0000313" key="2">
    <source>
        <dbReference type="EMBL" id="ODS10573.1"/>
    </source>
</evidence>
<reference evidence="2 3" key="1">
    <citation type="submission" date="2016-08" db="EMBL/GenBank/DDBJ databases">
        <title>Genome sequencing of Vibrio scophthalmi strain FP3289, an isolated from Paralichthys olivaceus.</title>
        <authorList>
            <person name="Han H.-J."/>
        </authorList>
    </citation>
    <scope>NUCLEOTIDE SEQUENCE [LARGE SCALE GENOMIC DNA]</scope>
    <source>
        <strain evidence="2 3">FP3289</strain>
    </source>
</reference>
<evidence type="ECO:0000259" key="1">
    <source>
        <dbReference type="Pfam" id="PF13503"/>
    </source>
</evidence>
<protein>
    <recommendedName>
        <fullName evidence="1">DUF4123 domain-containing protein</fullName>
    </recommendedName>
</protein>
<feature type="domain" description="DUF4123" evidence="1">
    <location>
        <begin position="13"/>
        <end position="131"/>
    </location>
</feature>
<evidence type="ECO:0000313" key="3">
    <source>
        <dbReference type="Proteomes" id="UP000095131"/>
    </source>
</evidence>
<dbReference type="Proteomes" id="UP000095131">
    <property type="component" value="Unassembled WGS sequence"/>
</dbReference>
<dbReference type="RefSeq" id="WP_069446175.1">
    <property type="nucleotide sequence ID" value="NZ_MDCJ01000002.1"/>
</dbReference>
<dbReference type="EMBL" id="MDCJ01000002">
    <property type="protein sequence ID" value="ODS10573.1"/>
    <property type="molecule type" value="Genomic_DNA"/>
</dbReference>
<gene>
    <name evidence="2" type="ORF">VSF3289_00832</name>
</gene>
<sequence>MNNEQQAETQLQYWVVVDAVRLPDCITDLKSFGLIHGSWALFGNSEFQHLIEQSPWVVNIGSDKSQLLSCLSLEGFDSSAVVFELEETQSRDALQSHLHALLLPSIFNNPTFIRFYSPTFWRPIVNELTSRDVLTLLGPSSAVYWMSAEGELQQIQKTKGETSLPKKPYYLNSAIFKSWV</sequence>
<dbReference type="InterPro" id="IPR025391">
    <property type="entry name" value="DUF4123"/>
</dbReference>
<dbReference type="AlphaFoldDB" id="A0A1E3WLD9"/>
<accession>A0A1E3WLD9</accession>
<dbReference type="Pfam" id="PF13503">
    <property type="entry name" value="DUF4123"/>
    <property type="match status" value="1"/>
</dbReference>
<name>A0A1E3WLD9_9VIBR</name>
<proteinExistence type="predicted"/>